<sequence>MKSFKYEVFTSFIEKNINEGIYMPGHKLPSVREVKDKYQISISTVTERI</sequence>
<accession>A0A380CRX1</accession>
<reference evidence="5 6" key="1">
    <citation type="submission" date="2018-06" db="EMBL/GenBank/DDBJ databases">
        <authorList>
            <consortium name="Pathogen Informatics"/>
            <person name="Doyle S."/>
        </authorList>
    </citation>
    <scope>NUCLEOTIDE SEQUENCE [LARGE SCALE GENOMIC DNA]</scope>
    <source>
        <strain evidence="5 6">NCTC11388</strain>
    </source>
</reference>
<dbReference type="Proteomes" id="UP000254893">
    <property type="component" value="Unassembled WGS sequence"/>
</dbReference>
<keyword evidence="3" id="KW-0804">Transcription</keyword>
<organism evidence="5 6">
    <name type="scientific">Sphingobacterium spiritivorum</name>
    <name type="common">Flavobacterium spiritivorum</name>
    <dbReference type="NCBI Taxonomy" id="258"/>
    <lineage>
        <taxon>Bacteria</taxon>
        <taxon>Pseudomonadati</taxon>
        <taxon>Bacteroidota</taxon>
        <taxon>Sphingobacteriia</taxon>
        <taxon>Sphingobacteriales</taxon>
        <taxon>Sphingobacteriaceae</taxon>
        <taxon>Sphingobacterium</taxon>
    </lineage>
</organism>
<dbReference type="AlphaFoldDB" id="A0A380CRX1"/>
<gene>
    <name evidence="5" type="ORF">NCTC11388_03934</name>
</gene>
<name>A0A380CRX1_SPHSI</name>
<evidence type="ECO:0000259" key="4">
    <source>
        <dbReference type="Pfam" id="PF00392"/>
    </source>
</evidence>
<dbReference type="SUPFAM" id="SSF46785">
    <property type="entry name" value="Winged helix' DNA-binding domain"/>
    <property type="match status" value="1"/>
</dbReference>
<evidence type="ECO:0000256" key="3">
    <source>
        <dbReference type="ARBA" id="ARBA00023163"/>
    </source>
</evidence>
<dbReference type="InterPro" id="IPR036388">
    <property type="entry name" value="WH-like_DNA-bd_sf"/>
</dbReference>
<dbReference type="Pfam" id="PF00392">
    <property type="entry name" value="GntR"/>
    <property type="match status" value="1"/>
</dbReference>
<dbReference type="InterPro" id="IPR036390">
    <property type="entry name" value="WH_DNA-bd_sf"/>
</dbReference>
<evidence type="ECO:0000256" key="1">
    <source>
        <dbReference type="ARBA" id="ARBA00023015"/>
    </source>
</evidence>
<keyword evidence="2" id="KW-0238">DNA-binding</keyword>
<evidence type="ECO:0000256" key="2">
    <source>
        <dbReference type="ARBA" id="ARBA00023125"/>
    </source>
</evidence>
<dbReference type="Gene3D" id="1.10.10.10">
    <property type="entry name" value="Winged helix-like DNA-binding domain superfamily/Winged helix DNA-binding domain"/>
    <property type="match status" value="1"/>
</dbReference>
<feature type="domain" description="HTH gntR-type" evidence="4">
    <location>
        <begin position="13"/>
        <end position="47"/>
    </location>
</feature>
<dbReference type="RefSeq" id="WP_258862410.1">
    <property type="nucleotide sequence ID" value="NZ_UGYW01000002.1"/>
</dbReference>
<dbReference type="GO" id="GO:0003677">
    <property type="term" value="F:DNA binding"/>
    <property type="evidence" value="ECO:0007669"/>
    <property type="project" value="UniProtKB-KW"/>
</dbReference>
<dbReference type="EMBL" id="UGYW01000002">
    <property type="protein sequence ID" value="SUJ26349.1"/>
    <property type="molecule type" value="Genomic_DNA"/>
</dbReference>
<dbReference type="InterPro" id="IPR000524">
    <property type="entry name" value="Tscrpt_reg_HTH_GntR"/>
</dbReference>
<proteinExistence type="predicted"/>
<protein>
    <submittedName>
        <fullName evidence="5">Bacterial regulatory proteins, gntR family</fullName>
    </submittedName>
</protein>
<dbReference type="GO" id="GO:0003700">
    <property type="term" value="F:DNA-binding transcription factor activity"/>
    <property type="evidence" value="ECO:0007669"/>
    <property type="project" value="InterPro"/>
</dbReference>
<evidence type="ECO:0000313" key="6">
    <source>
        <dbReference type="Proteomes" id="UP000254893"/>
    </source>
</evidence>
<keyword evidence="1" id="KW-0805">Transcription regulation</keyword>
<evidence type="ECO:0000313" key="5">
    <source>
        <dbReference type="EMBL" id="SUJ26349.1"/>
    </source>
</evidence>